<organism evidence="3 4">
    <name type="scientific">Chryseobacterium kwangjuense</name>
    <dbReference type="NCBI Taxonomy" id="267125"/>
    <lineage>
        <taxon>Bacteria</taxon>
        <taxon>Pseudomonadati</taxon>
        <taxon>Bacteroidota</taxon>
        <taxon>Flavobacteriia</taxon>
        <taxon>Flavobacteriales</taxon>
        <taxon>Weeksellaceae</taxon>
        <taxon>Chryseobacterium group</taxon>
        <taxon>Chryseobacterium</taxon>
    </lineage>
</organism>
<evidence type="ECO:0000313" key="3">
    <source>
        <dbReference type="EMBL" id="KXH85471.1"/>
    </source>
</evidence>
<dbReference type="InterPro" id="IPR036291">
    <property type="entry name" value="NAD(P)-bd_dom_sf"/>
</dbReference>
<comment type="similarity">
    <text evidence="1">Belongs to the short-chain dehydrogenases/reductases (SDR) family.</text>
</comment>
<dbReference type="InterPro" id="IPR020904">
    <property type="entry name" value="Sc_DH/Rdtase_CS"/>
</dbReference>
<dbReference type="PROSITE" id="PS00061">
    <property type="entry name" value="ADH_SHORT"/>
    <property type="match status" value="1"/>
</dbReference>
<dbReference type="InterPro" id="IPR002347">
    <property type="entry name" value="SDR_fam"/>
</dbReference>
<dbReference type="PRINTS" id="PR00081">
    <property type="entry name" value="GDHRDH"/>
</dbReference>
<dbReference type="Gene3D" id="3.40.50.720">
    <property type="entry name" value="NAD(P)-binding Rossmann-like Domain"/>
    <property type="match status" value="1"/>
</dbReference>
<dbReference type="EMBL" id="LPUR01000001">
    <property type="protein sequence ID" value="KXH85471.1"/>
    <property type="molecule type" value="Genomic_DNA"/>
</dbReference>
<evidence type="ECO:0000256" key="2">
    <source>
        <dbReference type="ARBA" id="ARBA00023002"/>
    </source>
</evidence>
<dbReference type="PANTHER" id="PTHR43639">
    <property type="entry name" value="OXIDOREDUCTASE, SHORT-CHAIN DEHYDROGENASE/REDUCTASE FAMILY (AFU_ORTHOLOGUE AFUA_5G02870)"/>
    <property type="match status" value="1"/>
</dbReference>
<reference evidence="4" key="1">
    <citation type="submission" date="2015-12" db="EMBL/GenBank/DDBJ databases">
        <title>Genome sequence of a biocontrol rhizobacterium Chryseobacterium kwangjuense strain KJ1R5 isolated from pepper (Capsicum annuum L.).</title>
        <authorList>
            <person name="Jeong J.-J."/>
            <person name="Park H."/>
            <person name="Mannaa M."/>
            <person name="Sang M.K."/>
            <person name="Choi I.-G."/>
            <person name="Kim K.D."/>
        </authorList>
    </citation>
    <scope>NUCLEOTIDE SEQUENCE [LARGE SCALE GENOMIC DNA]</scope>
    <source>
        <strain evidence="4">KJ1R5</strain>
    </source>
</reference>
<accession>A0A135WKQ1</accession>
<dbReference type="CDD" id="cd05233">
    <property type="entry name" value="SDR_c"/>
    <property type="match status" value="1"/>
</dbReference>
<keyword evidence="2" id="KW-0560">Oxidoreductase</keyword>
<evidence type="ECO:0000256" key="1">
    <source>
        <dbReference type="ARBA" id="ARBA00006484"/>
    </source>
</evidence>
<reference evidence="3 4" key="2">
    <citation type="journal article" date="2016" name="Genome Announc.">
        <title>Draft Genome Sequence of a Biocontrol Rhizobacterium, Chryseobacterium kwangjuense Strain KJ1R5, Isolated from Pepper (Capsicum annuum).</title>
        <authorList>
            <person name="Jeong J.J."/>
            <person name="Park H."/>
            <person name="Park B.H."/>
            <person name="Mannaa M."/>
            <person name="Sang M.K."/>
            <person name="Choi I.G."/>
            <person name="Kim K.D."/>
        </authorList>
    </citation>
    <scope>NUCLEOTIDE SEQUENCE [LARGE SCALE GENOMIC DNA]</scope>
    <source>
        <strain evidence="3 4">KJ1R5</strain>
    </source>
</reference>
<dbReference type="Proteomes" id="UP000070513">
    <property type="component" value="Unassembled WGS sequence"/>
</dbReference>
<gene>
    <name evidence="3" type="ORF">AU378_06910</name>
</gene>
<evidence type="ECO:0000313" key="4">
    <source>
        <dbReference type="Proteomes" id="UP000070513"/>
    </source>
</evidence>
<name>A0A135WKQ1_9FLAO</name>
<dbReference type="AlphaFoldDB" id="A0A135WKQ1"/>
<dbReference type="RefSeq" id="WP_062649341.1">
    <property type="nucleotide sequence ID" value="NZ_LPUR01000001.1"/>
</dbReference>
<comment type="caution">
    <text evidence="3">The sequence shown here is derived from an EMBL/GenBank/DDBJ whole genome shotgun (WGS) entry which is preliminary data.</text>
</comment>
<dbReference type="Pfam" id="PF13561">
    <property type="entry name" value="adh_short_C2"/>
    <property type="match status" value="1"/>
</dbReference>
<sequence length="247" mass="27271">MRSIVLLTGATAGIGEDIAVKLSEKYDLILTGRNIEKLNELQQKLTQECKSYVLPMDLSNLEKMETTLLEFLKDQNINIHKLVHCAGFMKMIPLKLINNDFMLECFTTNVFSASLLVKLLTNKKHNNSLLDAVVFISSNISNRGAKAMSTYGASKSALDGLMRNFAVELAPKVRLNSVLPGAVLTKMTQNIFDNEDVMSRMQAQYPLGIGYGADIADAVNFLLSDEARWITGQQMTVDGGRSINISS</sequence>
<protein>
    <submittedName>
        <fullName evidence="3">Short-chain dehydrogenase</fullName>
    </submittedName>
</protein>
<proteinExistence type="inferred from homology"/>
<dbReference type="SUPFAM" id="SSF51735">
    <property type="entry name" value="NAD(P)-binding Rossmann-fold domains"/>
    <property type="match status" value="1"/>
</dbReference>
<dbReference type="GO" id="GO:0016491">
    <property type="term" value="F:oxidoreductase activity"/>
    <property type="evidence" value="ECO:0007669"/>
    <property type="project" value="UniProtKB-KW"/>
</dbReference>
<dbReference type="OrthoDB" id="9803333at2"/>
<dbReference type="PANTHER" id="PTHR43639:SF1">
    <property type="entry name" value="SHORT-CHAIN DEHYDROGENASE_REDUCTASE FAMILY PROTEIN"/>
    <property type="match status" value="1"/>
</dbReference>